<keyword evidence="1" id="KW-1133">Transmembrane helix</keyword>
<reference evidence="2 3" key="1">
    <citation type="submission" date="2017-11" db="EMBL/GenBank/DDBJ databases">
        <title>The genome of Rhizophagus clarus HR1 reveals common genetic basis of auxotrophy among arbuscular mycorrhizal fungi.</title>
        <authorList>
            <person name="Kobayashi Y."/>
        </authorList>
    </citation>
    <scope>NUCLEOTIDE SEQUENCE [LARGE SCALE GENOMIC DNA]</scope>
    <source>
        <strain evidence="2 3">HR1</strain>
    </source>
</reference>
<accession>A0A2Z6QZ02</accession>
<evidence type="ECO:0000256" key="1">
    <source>
        <dbReference type="SAM" id="Phobius"/>
    </source>
</evidence>
<keyword evidence="3" id="KW-1185">Reference proteome</keyword>
<evidence type="ECO:0000313" key="2">
    <source>
        <dbReference type="EMBL" id="GBB94845.1"/>
    </source>
</evidence>
<protein>
    <submittedName>
        <fullName evidence="2">Uncharacterized protein</fullName>
    </submittedName>
</protein>
<keyword evidence="1" id="KW-0472">Membrane</keyword>
<feature type="transmembrane region" description="Helical" evidence="1">
    <location>
        <begin position="109"/>
        <end position="128"/>
    </location>
</feature>
<proteinExistence type="predicted"/>
<sequence>MICNFNFFSQPSVTPAVTPATFPAATPPPNTVSTNGSNKKYSTFTTYVSSTSEVPAHKTSVPTVIDGKPTTVEVVVPASKTVVVKAVVTSVPAEALTDDGSAGNINRGFIGIGLSLIIGIISSLFMLIV</sequence>
<comment type="caution">
    <text evidence="2">The sequence shown here is derived from an EMBL/GenBank/DDBJ whole genome shotgun (WGS) entry which is preliminary data.</text>
</comment>
<name>A0A2Z6QZ02_9GLOM</name>
<dbReference type="AlphaFoldDB" id="A0A2Z6QZ02"/>
<evidence type="ECO:0000313" key="3">
    <source>
        <dbReference type="Proteomes" id="UP000247702"/>
    </source>
</evidence>
<keyword evidence="1" id="KW-0812">Transmembrane</keyword>
<organism evidence="2 3">
    <name type="scientific">Rhizophagus clarus</name>
    <dbReference type="NCBI Taxonomy" id="94130"/>
    <lineage>
        <taxon>Eukaryota</taxon>
        <taxon>Fungi</taxon>
        <taxon>Fungi incertae sedis</taxon>
        <taxon>Mucoromycota</taxon>
        <taxon>Glomeromycotina</taxon>
        <taxon>Glomeromycetes</taxon>
        <taxon>Glomerales</taxon>
        <taxon>Glomeraceae</taxon>
        <taxon>Rhizophagus</taxon>
    </lineage>
</organism>
<dbReference type="Proteomes" id="UP000247702">
    <property type="component" value="Unassembled WGS sequence"/>
</dbReference>
<gene>
    <name evidence="2" type="ORF">RclHR1_24230003</name>
</gene>
<dbReference type="EMBL" id="BEXD01001584">
    <property type="protein sequence ID" value="GBB94845.1"/>
    <property type="molecule type" value="Genomic_DNA"/>
</dbReference>